<accession>A0ABR3P753</accession>
<dbReference type="InterPro" id="IPR006913">
    <property type="entry name" value="CENP-V/GFA"/>
</dbReference>
<proteinExistence type="inferred from homology"/>
<dbReference type="EMBL" id="JBFMKM010000013">
    <property type="protein sequence ID" value="KAL1301536.1"/>
    <property type="molecule type" value="Genomic_DNA"/>
</dbReference>
<keyword evidence="3" id="KW-0862">Zinc</keyword>
<dbReference type="RefSeq" id="XP_069197812.1">
    <property type="nucleotide sequence ID" value="XM_069345612.1"/>
</dbReference>
<reference evidence="6 7" key="1">
    <citation type="submission" date="2024-07" db="EMBL/GenBank/DDBJ databases">
        <title>Draft sequence of the Neodothiora populina.</title>
        <authorList>
            <person name="Drown D.D."/>
            <person name="Schuette U.S."/>
            <person name="Buechlein A.B."/>
            <person name="Rusch D.R."/>
            <person name="Winton L.W."/>
            <person name="Adams G.A."/>
        </authorList>
    </citation>
    <scope>NUCLEOTIDE SEQUENCE [LARGE SCALE GENOMIC DNA]</scope>
    <source>
        <strain evidence="6 7">CPC 39397</strain>
    </source>
</reference>
<dbReference type="PANTHER" id="PTHR33337">
    <property type="entry name" value="GFA DOMAIN-CONTAINING PROTEIN"/>
    <property type="match status" value="1"/>
</dbReference>
<dbReference type="Gene3D" id="3.90.1590.10">
    <property type="entry name" value="glutathione-dependent formaldehyde- activating enzyme (gfa)"/>
    <property type="match status" value="1"/>
</dbReference>
<sequence length="136" mass="14677">MAKGSCLCGDFAYEYEGEPAAKAACHCKPCQKTSGTTNSFNLMVPEDKFYKKSGKVKQFTRKGVSGNDVTYNMCDNCGTLVFAEAGAIPGIKIVKLGTLDDADVLNGIGHANLEIFTKDRLSWLQPIPGAEQKEMS</sequence>
<keyword evidence="2" id="KW-0479">Metal-binding</keyword>
<evidence type="ECO:0000259" key="5">
    <source>
        <dbReference type="PROSITE" id="PS51891"/>
    </source>
</evidence>
<evidence type="ECO:0000256" key="4">
    <source>
        <dbReference type="ARBA" id="ARBA00023239"/>
    </source>
</evidence>
<organism evidence="6 7">
    <name type="scientific">Neodothiora populina</name>
    <dbReference type="NCBI Taxonomy" id="2781224"/>
    <lineage>
        <taxon>Eukaryota</taxon>
        <taxon>Fungi</taxon>
        <taxon>Dikarya</taxon>
        <taxon>Ascomycota</taxon>
        <taxon>Pezizomycotina</taxon>
        <taxon>Dothideomycetes</taxon>
        <taxon>Dothideomycetidae</taxon>
        <taxon>Dothideales</taxon>
        <taxon>Dothioraceae</taxon>
        <taxon>Neodothiora</taxon>
    </lineage>
</organism>
<dbReference type="GeneID" id="95979476"/>
<name>A0ABR3P753_9PEZI</name>
<keyword evidence="7" id="KW-1185">Reference proteome</keyword>
<feature type="domain" description="CENP-V/GFA" evidence="5">
    <location>
        <begin position="2"/>
        <end position="114"/>
    </location>
</feature>
<dbReference type="PROSITE" id="PS51891">
    <property type="entry name" value="CENP_V_GFA"/>
    <property type="match status" value="1"/>
</dbReference>
<protein>
    <recommendedName>
        <fullName evidence="5">CENP-V/GFA domain-containing protein</fullName>
    </recommendedName>
</protein>
<dbReference type="SUPFAM" id="SSF51316">
    <property type="entry name" value="Mss4-like"/>
    <property type="match status" value="1"/>
</dbReference>
<evidence type="ECO:0000256" key="3">
    <source>
        <dbReference type="ARBA" id="ARBA00022833"/>
    </source>
</evidence>
<comment type="similarity">
    <text evidence="1">Belongs to the Gfa family.</text>
</comment>
<dbReference type="PANTHER" id="PTHR33337:SF30">
    <property type="entry name" value="DUF636 DOMAIN PROTEIN (AFU_ORTHOLOGUE AFUA_1G03180)"/>
    <property type="match status" value="1"/>
</dbReference>
<evidence type="ECO:0000313" key="7">
    <source>
        <dbReference type="Proteomes" id="UP001562354"/>
    </source>
</evidence>
<dbReference type="InterPro" id="IPR011057">
    <property type="entry name" value="Mss4-like_sf"/>
</dbReference>
<dbReference type="Proteomes" id="UP001562354">
    <property type="component" value="Unassembled WGS sequence"/>
</dbReference>
<dbReference type="Pfam" id="PF04828">
    <property type="entry name" value="GFA"/>
    <property type="match status" value="1"/>
</dbReference>
<comment type="caution">
    <text evidence="6">The sequence shown here is derived from an EMBL/GenBank/DDBJ whole genome shotgun (WGS) entry which is preliminary data.</text>
</comment>
<evidence type="ECO:0000256" key="1">
    <source>
        <dbReference type="ARBA" id="ARBA00005495"/>
    </source>
</evidence>
<gene>
    <name evidence="6" type="ORF">AAFC00_005777</name>
</gene>
<keyword evidence="4" id="KW-0456">Lyase</keyword>
<evidence type="ECO:0000313" key="6">
    <source>
        <dbReference type="EMBL" id="KAL1301536.1"/>
    </source>
</evidence>
<evidence type="ECO:0000256" key="2">
    <source>
        <dbReference type="ARBA" id="ARBA00022723"/>
    </source>
</evidence>